<keyword evidence="1" id="KW-1133">Transmembrane helix</keyword>
<dbReference type="InterPro" id="IPR021309">
    <property type="entry name" value="YgaP-like_TM"/>
</dbReference>
<evidence type="ECO:0000313" key="4">
    <source>
        <dbReference type="Proteomes" id="UP001209922"/>
    </source>
</evidence>
<dbReference type="InterPro" id="IPR001763">
    <property type="entry name" value="Rhodanese-like_dom"/>
</dbReference>
<reference evidence="3 4" key="1">
    <citation type="submission" date="2022-10" db="EMBL/GenBank/DDBJ databases">
        <title>Xanthomonas sp. H13-6.</title>
        <authorList>
            <person name="Liu X."/>
            <person name="Deng Z."/>
            <person name="Jiang Y."/>
            <person name="Yu T."/>
            <person name="Ai J."/>
        </authorList>
    </citation>
    <scope>NUCLEOTIDE SEQUENCE [LARGE SCALE GENOMIC DNA]</scope>
    <source>
        <strain evidence="3 4">H13-6</strain>
    </source>
</reference>
<protein>
    <submittedName>
        <fullName evidence="3">Rhodanese family protein</fullName>
    </submittedName>
</protein>
<keyword evidence="1" id="KW-0812">Transmembrane</keyword>
<dbReference type="Pfam" id="PF00581">
    <property type="entry name" value="Rhodanese"/>
    <property type="match status" value="1"/>
</dbReference>
<evidence type="ECO:0000256" key="1">
    <source>
        <dbReference type="SAM" id="Phobius"/>
    </source>
</evidence>
<dbReference type="PANTHER" id="PTHR44086">
    <property type="entry name" value="THIOSULFATE SULFURTRANSFERASE RDL2, MITOCHONDRIAL-RELATED"/>
    <property type="match status" value="1"/>
</dbReference>
<dbReference type="PANTHER" id="PTHR44086:SF10">
    <property type="entry name" value="THIOSULFATE SULFURTRANSFERASE_RHODANESE-LIKE DOMAIN-CONTAINING PROTEIN 3"/>
    <property type="match status" value="1"/>
</dbReference>
<feature type="transmembrane region" description="Helical" evidence="1">
    <location>
        <begin position="113"/>
        <end position="135"/>
    </location>
</feature>
<comment type="caution">
    <text evidence="3">The sequence shown here is derived from an EMBL/GenBank/DDBJ whole genome shotgun (WGS) entry which is preliminary data.</text>
</comment>
<dbReference type="Pfam" id="PF11127">
    <property type="entry name" value="YgaP-like_TM"/>
    <property type="match status" value="1"/>
</dbReference>
<evidence type="ECO:0000259" key="2">
    <source>
        <dbReference type="PROSITE" id="PS50206"/>
    </source>
</evidence>
<sequence>MKTIEPSQARALLEQGALLVDVRDHDEHAREHIEGACCRPLATIAGQPLPAAPGQAVVFHCASGMRTTGNAALLAGCAGGPAYTMAGGIDGWKRAGLPVVRDARAPLPLMRQVQLGAGTLALAGTVLGATVSPWFHLVSGFVGAGLMLAGATGFCGMARVLALMPWNRRFA</sequence>
<dbReference type="SMART" id="SM00450">
    <property type="entry name" value="RHOD"/>
    <property type="match status" value="1"/>
</dbReference>
<name>A0ABT3JWV0_9XANT</name>
<accession>A0ABT3JWV0</accession>
<dbReference type="PROSITE" id="PS50206">
    <property type="entry name" value="RHODANESE_3"/>
    <property type="match status" value="1"/>
</dbReference>
<dbReference type="RefSeq" id="WP_265127952.1">
    <property type="nucleotide sequence ID" value="NZ_JAPCHY010000008.1"/>
</dbReference>
<dbReference type="Gene3D" id="3.40.250.10">
    <property type="entry name" value="Rhodanese-like domain"/>
    <property type="match status" value="1"/>
</dbReference>
<dbReference type="EMBL" id="JAPCHY010000008">
    <property type="protein sequence ID" value="MCW4472967.1"/>
    <property type="molecule type" value="Genomic_DNA"/>
</dbReference>
<dbReference type="Gene3D" id="6.10.140.1340">
    <property type="match status" value="1"/>
</dbReference>
<feature type="transmembrane region" description="Helical" evidence="1">
    <location>
        <begin position="141"/>
        <end position="162"/>
    </location>
</feature>
<organism evidence="3 4">
    <name type="scientific">Xanthomonas chitinilytica</name>
    <dbReference type="NCBI Taxonomy" id="2989819"/>
    <lineage>
        <taxon>Bacteria</taxon>
        <taxon>Pseudomonadati</taxon>
        <taxon>Pseudomonadota</taxon>
        <taxon>Gammaproteobacteria</taxon>
        <taxon>Lysobacterales</taxon>
        <taxon>Lysobacteraceae</taxon>
        <taxon>Xanthomonas</taxon>
    </lineage>
</organism>
<keyword evidence="1" id="KW-0472">Membrane</keyword>
<proteinExistence type="predicted"/>
<evidence type="ECO:0000313" key="3">
    <source>
        <dbReference type="EMBL" id="MCW4472967.1"/>
    </source>
</evidence>
<feature type="domain" description="Rhodanese" evidence="2">
    <location>
        <begin position="13"/>
        <end position="101"/>
    </location>
</feature>
<gene>
    <name evidence="3" type="ORF">OK345_10670</name>
</gene>
<dbReference type="InterPro" id="IPR036873">
    <property type="entry name" value="Rhodanese-like_dom_sf"/>
</dbReference>
<dbReference type="SUPFAM" id="SSF52821">
    <property type="entry name" value="Rhodanese/Cell cycle control phosphatase"/>
    <property type="match status" value="1"/>
</dbReference>
<keyword evidence="4" id="KW-1185">Reference proteome</keyword>
<dbReference type="Proteomes" id="UP001209922">
    <property type="component" value="Unassembled WGS sequence"/>
</dbReference>